<sequence length="148" mass="17165">MRVFLDTNIVMEFLTQRTHYVAVRKIMRAAQLGLLEACISTISLSTIAYLLGLRLKQNNIHEPEKRNMIRRLLIELETYIQIVDISHDQTAIALKDENFKDIEDSFQYYCALENDCDYIVTINLKDFPACDTIIICSPEDFAKAQIEE</sequence>
<dbReference type="InterPro" id="IPR002716">
    <property type="entry name" value="PIN_dom"/>
</dbReference>
<dbReference type="EMBL" id="VUNG01000030">
    <property type="protein sequence ID" value="MST85152.1"/>
    <property type="molecule type" value="Genomic_DNA"/>
</dbReference>
<dbReference type="CDD" id="cd09854">
    <property type="entry name" value="PIN_VapC-like"/>
    <property type="match status" value="1"/>
</dbReference>
<gene>
    <name evidence="2" type="ORF">FYJ73_10840</name>
</gene>
<dbReference type="AlphaFoldDB" id="A0A7K0KH28"/>
<dbReference type="RefSeq" id="WP_154534740.1">
    <property type="nucleotide sequence ID" value="NZ_VUNG01000030.1"/>
</dbReference>
<name>A0A7K0KH28_9BACT</name>
<protein>
    <submittedName>
        <fullName evidence="2">PIN domain-containing protein</fullName>
    </submittedName>
</protein>
<dbReference type="Gene3D" id="3.40.50.1010">
    <property type="entry name" value="5'-nuclease"/>
    <property type="match status" value="1"/>
</dbReference>
<evidence type="ECO:0000313" key="2">
    <source>
        <dbReference type="EMBL" id="MST85152.1"/>
    </source>
</evidence>
<organism evidence="2 3">
    <name type="scientific">Hallella mizrahii</name>
    <dbReference type="NCBI Taxonomy" id="2606637"/>
    <lineage>
        <taxon>Bacteria</taxon>
        <taxon>Pseudomonadati</taxon>
        <taxon>Bacteroidota</taxon>
        <taxon>Bacteroidia</taxon>
        <taxon>Bacteroidales</taxon>
        <taxon>Prevotellaceae</taxon>
        <taxon>Hallella</taxon>
    </lineage>
</organism>
<dbReference type="InterPro" id="IPR029060">
    <property type="entry name" value="PIN-like_dom_sf"/>
</dbReference>
<keyword evidence="3" id="KW-1185">Reference proteome</keyword>
<evidence type="ECO:0000259" key="1">
    <source>
        <dbReference type="Pfam" id="PF13470"/>
    </source>
</evidence>
<evidence type="ECO:0000313" key="3">
    <source>
        <dbReference type="Proteomes" id="UP000438914"/>
    </source>
</evidence>
<dbReference type="SUPFAM" id="SSF88723">
    <property type="entry name" value="PIN domain-like"/>
    <property type="match status" value="1"/>
</dbReference>
<proteinExistence type="predicted"/>
<accession>A0A7K0KH28</accession>
<dbReference type="Pfam" id="PF13470">
    <property type="entry name" value="PIN_3"/>
    <property type="match status" value="1"/>
</dbReference>
<comment type="caution">
    <text evidence="2">The sequence shown here is derived from an EMBL/GenBank/DDBJ whole genome shotgun (WGS) entry which is preliminary data.</text>
</comment>
<dbReference type="Proteomes" id="UP000438914">
    <property type="component" value="Unassembled WGS sequence"/>
</dbReference>
<feature type="domain" description="PIN" evidence="1">
    <location>
        <begin position="2"/>
        <end position="124"/>
    </location>
</feature>
<reference evidence="2 3" key="1">
    <citation type="submission" date="2019-08" db="EMBL/GenBank/DDBJ databases">
        <title>In-depth cultivation of the pig gut microbiome towards novel bacterial diversity and tailored functional studies.</title>
        <authorList>
            <person name="Wylensek D."/>
            <person name="Hitch T.C.A."/>
            <person name="Clavel T."/>
        </authorList>
    </citation>
    <scope>NUCLEOTIDE SEQUENCE [LARGE SCALE GENOMIC DNA]</scope>
    <source>
        <strain evidence="2 3">LKV-178-WT-2A</strain>
    </source>
</reference>